<evidence type="ECO:0000256" key="1">
    <source>
        <dbReference type="SAM" id="MobiDB-lite"/>
    </source>
</evidence>
<sequence length="184" mass="20372">MAPIRRLAWESPHAAAAAIEKDIKRKKKKKKKHRFPKGLHKTSRITQQSFHKQVLIMLIHSLTKATVPFSGHLDPQPPPTNYYCEHSTIVGKPHTARLTDRIHAVCEQQGPGAAPSGRGGGLGSRMSSTNDYHVEVRSPGRRAITAEPGRGEVLFDEESRNPAATTSEGEHGWKQSESKLRTGY</sequence>
<reference evidence="2" key="2">
    <citation type="submission" date="2025-08" db="UniProtKB">
        <authorList>
            <consortium name="Ensembl"/>
        </authorList>
    </citation>
    <scope>IDENTIFICATION</scope>
</reference>
<protein>
    <submittedName>
        <fullName evidence="2">Uncharacterized protein</fullName>
    </submittedName>
</protein>
<dbReference type="AlphaFoldDB" id="A0A4X1U0R9"/>
<dbReference type="Ensembl" id="ENSSSCT00070025671.1">
    <property type="protein sequence ID" value="ENSSSCP00070021288.1"/>
    <property type="gene ID" value="ENSSSCG00070013170.1"/>
</dbReference>
<proteinExistence type="predicted"/>
<evidence type="ECO:0000313" key="3">
    <source>
        <dbReference type="Proteomes" id="UP000314985"/>
    </source>
</evidence>
<accession>A0A4X1U0R9</accession>
<reference evidence="3" key="1">
    <citation type="submission" date="2017-08" db="EMBL/GenBank/DDBJ databases">
        <title>USMARCv1.0.</title>
        <authorList>
            <person name="Hannum G.I."/>
            <person name="Koren S."/>
            <person name="Schroeder S.G."/>
            <person name="Chin S.C."/>
            <person name="Nonneman D.J."/>
            <person name="Becker S.A."/>
            <person name="Rosen B.D."/>
            <person name="Bickhart D.M."/>
            <person name="Putnam N.H."/>
            <person name="Green R.E."/>
            <person name="Tuggle C.K."/>
            <person name="Liu H."/>
            <person name="Rohrer G.A."/>
            <person name="Warr A."/>
            <person name="Hall R."/>
            <person name="Kim K."/>
            <person name="Hume D.A."/>
            <person name="Talbot R."/>
            <person name="Chow W."/>
            <person name="Howe K."/>
            <person name="Schwartz A.S."/>
            <person name="Watson M."/>
            <person name="Archibald A.L."/>
            <person name="Phillippy A.M."/>
            <person name="Smith T.P.L."/>
        </authorList>
    </citation>
    <scope>NUCLEOTIDE SEQUENCE [LARGE SCALE GENOMIC DNA]</scope>
</reference>
<organism evidence="2 3">
    <name type="scientific">Sus scrofa</name>
    <name type="common">Pig</name>
    <dbReference type="NCBI Taxonomy" id="9823"/>
    <lineage>
        <taxon>Eukaryota</taxon>
        <taxon>Metazoa</taxon>
        <taxon>Chordata</taxon>
        <taxon>Craniata</taxon>
        <taxon>Vertebrata</taxon>
        <taxon>Euteleostomi</taxon>
        <taxon>Mammalia</taxon>
        <taxon>Eutheria</taxon>
        <taxon>Laurasiatheria</taxon>
        <taxon>Artiodactyla</taxon>
        <taxon>Suina</taxon>
        <taxon>Suidae</taxon>
        <taxon>Sus</taxon>
    </lineage>
</organism>
<feature type="compositionally biased region" description="Basic and acidic residues" evidence="1">
    <location>
        <begin position="168"/>
        <end position="184"/>
    </location>
</feature>
<evidence type="ECO:0000313" key="2">
    <source>
        <dbReference type="Ensembl" id="ENSSSCP00070021288.1"/>
    </source>
</evidence>
<name>A0A4X1U0R9_PIG</name>
<feature type="region of interest" description="Disordered" evidence="1">
    <location>
        <begin position="108"/>
        <end position="184"/>
    </location>
</feature>
<dbReference type="Proteomes" id="UP000314985">
    <property type="component" value="Unassembled WGS sequence"/>
</dbReference>